<reference evidence="1" key="1">
    <citation type="submission" date="2015-07" db="EMBL/GenBank/DDBJ databases">
        <title>Draft Genome Sequences of Anaerolinea thermolimosa IMO-1, Bellilinea caldifistulae GOMI-1, Leptolinea tardivitalis YMTK-2, Levilinea saccharolytica KIBI-1,Longilinea arvoryzae KOME-1, Previously Described as Members of the Anaerolineaceae (Chloroflexi).</title>
        <authorList>
            <person name="Sekiguchi Y."/>
            <person name="Ohashi A."/>
            <person name="Matsuura N."/>
            <person name="Tourlousse M.D."/>
        </authorList>
    </citation>
    <scope>NUCLEOTIDE SEQUENCE [LARGE SCALE GENOMIC DNA]</scope>
    <source>
        <strain evidence="1">KOME-1</strain>
    </source>
</reference>
<dbReference type="STRING" id="360412.LARV_03895"/>
<dbReference type="Gene3D" id="3.40.50.1240">
    <property type="entry name" value="Phosphoglycerate mutase-like"/>
    <property type="match status" value="1"/>
</dbReference>
<sequence>MQLFLIRHAQSANNRLWDLTGDNKGRSHDPELTGLGLKQATSVAGQLRDGDPLDNGQTPGARPERGFGITHVYCSLMLRAVQTGNAVAEALDLPLIGWPEVHEAGGIYLDDEETGLPIGLAGNPRSFFEQNFPRLVLPDWLNESGWWNRDFESDEDRLPRGYRALAQLIERHAGSDDRVAVITHGGFYNYILAAILELPRRPELWLLMNNTGISRVGFEKRPVLYYHNRTDHLPREWVT</sequence>
<dbReference type="InterPro" id="IPR050275">
    <property type="entry name" value="PGM_Phosphatase"/>
</dbReference>
<dbReference type="OrthoDB" id="9782128at2"/>
<dbReference type="EMBL" id="DF967973">
    <property type="protein sequence ID" value="GAP16099.1"/>
    <property type="molecule type" value="Genomic_DNA"/>
</dbReference>
<name>A0A0K8MXW5_9CHLR</name>
<dbReference type="AlphaFoldDB" id="A0A0K8MXW5"/>
<dbReference type="Proteomes" id="UP000055060">
    <property type="component" value="Unassembled WGS sequence"/>
</dbReference>
<dbReference type="Pfam" id="PF00300">
    <property type="entry name" value="His_Phos_1"/>
    <property type="match status" value="1"/>
</dbReference>
<proteinExistence type="predicted"/>
<dbReference type="PANTHER" id="PTHR48100:SF44">
    <property type="entry name" value="PHOSPHATASE C1620.13-RELATED"/>
    <property type="match status" value="1"/>
</dbReference>
<evidence type="ECO:0000313" key="1">
    <source>
        <dbReference type="EMBL" id="GAP16099.1"/>
    </source>
</evidence>
<dbReference type="PANTHER" id="PTHR48100">
    <property type="entry name" value="BROAD-SPECIFICITY PHOSPHATASE YOR283W-RELATED"/>
    <property type="match status" value="1"/>
</dbReference>
<dbReference type="SMART" id="SM00855">
    <property type="entry name" value="PGAM"/>
    <property type="match status" value="1"/>
</dbReference>
<organism evidence="1">
    <name type="scientific">Longilinea arvoryzae</name>
    <dbReference type="NCBI Taxonomy" id="360412"/>
    <lineage>
        <taxon>Bacteria</taxon>
        <taxon>Bacillati</taxon>
        <taxon>Chloroflexota</taxon>
        <taxon>Anaerolineae</taxon>
        <taxon>Anaerolineales</taxon>
        <taxon>Anaerolineaceae</taxon>
        <taxon>Longilinea</taxon>
    </lineage>
</organism>
<keyword evidence="2" id="KW-1185">Reference proteome</keyword>
<dbReference type="GO" id="GO:0005829">
    <property type="term" value="C:cytosol"/>
    <property type="evidence" value="ECO:0007669"/>
    <property type="project" value="TreeGrafter"/>
</dbReference>
<dbReference type="GO" id="GO:0016791">
    <property type="term" value="F:phosphatase activity"/>
    <property type="evidence" value="ECO:0007669"/>
    <property type="project" value="TreeGrafter"/>
</dbReference>
<dbReference type="RefSeq" id="WP_075075481.1">
    <property type="nucleotide sequence ID" value="NZ_DF967973.1"/>
</dbReference>
<dbReference type="SUPFAM" id="SSF53254">
    <property type="entry name" value="Phosphoglycerate mutase-like"/>
    <property type="match status" value="1"/>
</dbReference>
<evidence type="ECO:0000313" key="2">
    <source>
        <dbReference type="Proteomes" id="UP000055060"/>
    </source>
</evidence>
<protein>
    <submittedName>
        <fullName evidence="1">Fructose-2,6-bisphosphatase</fullName>
    </submittedName>
</protein>
<dbReference type="InterPro" id="IPR013078">
    <property type="entry name" value="His_Pase_superF_clade-1"/>
</dbReference>
<accession>A0A0K8MXW5</accession>
<dbReference type="CDD" id="cd07067">
    <property type="entry name" value="HP_PGM_like"/>
    <property type="match status" value="1"/>
</dbReference>
<dbReference type="InterPro" id="IPR029033">
    <property type="entry name" value="His_PPase_superfam"/>
</dbReference>
<gene>
    <name evidence="1" type="ORF">LARV_03895</name>
</gene>